<gene>
    <name evidence="2" type="ORF">CYNAS_LOCUS16468</name>
</gene>
<organism evidence="2 3">
    <name type="scientific">Cylicocyclus nassatus</name>
    <name type="common">Nematode worm</name>
    <dbReference type="NCBI Taxonomy" id="53992"/>
    <lineage>
        <taxon>Eukaryota</taxon>
        <taxon>Metazoa</taxon>
        <taxon>Ecdysozoa</taxon>
        <taxon>Nematoda</taxon>
        <taxon>Chromadorea</taxon>
        <taxon>Rhabditida</taxon>
        <taxon>Rhabditina</taxon>
        <taxon>Rhabditomorpha</taxon>
        <taxon>Strongyloidea</taxon>
        <taxon>Strongylidae</taxon>
        <taxon>Cylicocyclus</taxon>
    </lineage>
</organism>
<dbReference type="AlphaFoldDB" id="A0AA36H668"/>
<name>A0AA36H668_CYLNA</name>
<dbReference type="InterPro" id="IPR032710">
    <property type="entry name" value="NTF2-like_dom_sf"/>
</dbReference>
<dbReference type="InterPro" id="IPR037401">
    <property type="entry name" value="SnoaL-like"/>
</dbReference>
<dbReference type="Proteomes" id="UP001176961">
    <property type="component" value="Unassembled WGS sequence"/>
</dbReference>
<dbReference type="Pfam" id="PF12680">
    <property type="entry name" value="SnoaL_2"/>
    <property type="match status" value="1"/>
</dbReference>
<dbReference type="Gene3D" id="3.10.450.50">
    <property type="match status" value="1"/>
</dbReference>
<sequence>MSHRLHTAIMSSDEAKTIIKPYFDEILKQREAHDFDKAVDLFDPDGVFIDKGKHSAIYGRDALKKEHESYKEKIGKATPTITNDHYYQFGDFISAVFDCELNTDKGAKFKGHVTQIWRKAGDKYFMLHEEFTMNEA</sequence>
<dbReference type="SUPFAM" id="SSF54427">
    <property type="entry name" value="NTF2-like"/>
    <property type="match status" value="1"/>
</dbReference>
<feature type="domain" description="SnoaL-like" evidence="1">
    <location>
        <begin position="31"/>
        <end position="123"/>
    </location>
</feature>
<proteinExistence type="predicted"/>
<evidence type="ECO:0000313" key="3">
    <source>
        <dbReference type="Proteomes" id="UP001176961"/>
    </source>
</evidence>
<protein>
    <recommendedName>
        <fullName evidence="1">SnoaL-like domain-containing protein</fullName>
    </recommendedName>
</protein>
<accession>A0AA36H668</accession>
<evidence type="ECO:0000313" key="2">
    <source>
        <dbReference type="EMBL" id="CAJ0604485.1"/>
    </source>
</evidence>
<keyword evidence="3" id="KW-1185">Reference proteome</keyword>
<evidence type="ECO:0000259" key="1">
    <source>
        <dbReference type="Pfam" id="PF12680"/>
    </source>
</evidence>
<dbReference type="EMBL" id="CATQJL010000305">
    <property type="protein sequence ID" value="CAJ0604485.1"/>
    <property type="molecule type" value="Genomic_DNA"/>
</dbReference>
<reference evidence="2" key="1">
    <citation type="submission" date="2023-07" db="EMBL/GenBank/DDBJ databases">
        <authorList>
            <consortium name="CYATHOMIX"/>
        </authorList>
    </citation>
    <scope>NUCLEOTIDE SEQUENCE</scope>
    <source>
        <strain evidence="2">N/A</strain>
    </source>
</reference>
<comment type="caution">
    <text evidence="2">The sequence shown here is derived from an EMBL/GenBank/DDBJ whole genome shotgun (WGS) entry which is preliminary data.</text>
</comment>